<dbReference type="SUPFAM" id="SSF81606">
    <property type="entry name" value="PP2C-like"/>
    <property type="match status" value="1"/>
</dbReference>
<accession>A0ABC8JMC9</accession>
<dbReference type="EMBL" id="CAKOAT010121821">
    <property type="protein sequence ID" value="CAH8333588.1"/>
    <property type="molecule type" value="Genomic_DNA"/>
</dbReference>
<evidence type="ECO:0000259" key="1">
    <source>
        <dbReference type="Pfam" id="PF00481"/>
    </source>
</evidence>
<name>A0ABC8JMC9_ERUVS</name>
<dbReference type="AlphaFoldDB" id="A0ABC8JMC9"/>
<protein>
    <recommendedName>
        <fullName evidence="1">PPM-type phosphatase domain-containing protein</fullName>
    </recommendedName>
</protein>
<reference evidence="2 3" key="1">
    <citation type="submission" date="2022-03" db="EMBL/GenBank/DDBJ databases">
        <authorList>
            <person name="Macdonald S."/>
            <person name="Ahmed S."/>
            <person name="Newling K."/>
        </authorList>
    </citation>
    <scope>NUCLEOTIDE SEQUENCE [LARGE SCALE GENOMIC DNA]</scope>
</reference>
<proteinExistence type="predicted"/>
<feature type="domain" description="PPM-type phosphatase" evidence="1">
    <location>
        <begin position="68"/>
        <end position="154"/>
    </location>
</feature>
<sequence>MKFFRQNCTIEIFAKIAKLNFFYKNQKRSFSVKTGLTCSESDDDECSSNVSFFVPGIRSGRYADIGPRRSMEDEHICIEDLSSRVGSLHELPKPSAYYAVFYGHGGPEAAAYFPQTFQVNSVYVEEVKSSLRNVFLQAYLALAEDRNSSSSSGNMALAGDCRAVL</sequence>
<evidence type="ECO:0000313" key="2">
    <source>
        <dbReference type="EMBL" id="CAH8333588.1"/>
    </source>
</evidence>
<comment type="caution">
    <text evidence="2">The sequence shown here is derived from an EMBL/GenBank/DDBJ whole genome shotgun (WGS) entry which is preliminary data.</text>
</comment>
<gene>
    <name evidence="2" type="ORF">ERUC_LOCUS12909</name>
</gene>
<dbReference type="Gene3D" id="3.60.40.10">
    <property type="entry name" value="PPM-type phosphatase domain"/>
    <property type="match status" value="1"/>
</dbReference>
<dbReference type="InterPro" id="IPR036457">
    <property type="entry name" value="PPM-type-like_dom_sf"/>
</dbReference>
<keyword evidence="3" id="KW-1185">Reference proteome</keyword>
<dbReference type="InterPro" id="IPR001932">
    <property type="entry name" value="PPM-type_phosphatase-like_dom"/>
</dbReference>
<dbReference type="Proteomes" id="UP001642260">
    <property type="component" value="Unassembled WGS sequence"/>
</dbReference>
<organism evidence="2 3">
    <name type="scientific">Eruca vesicaria subsp. sativa</name>
    <name type="common">Garden rocket</name>
    <name type="synonym">Eruca sativa</name>
    <dbReference type="NCBI Taxonomy" id="29727"/>
    <lineage>
        <taxon>Eukaryota</taxon>
        <taxon>Viridiplantae</taxon>
        <taxon>Streptophyta</taxon>
        <taxon>Embryophyta</taxon>
        <taxon>Tracheophyta</taxon>
        <taxon>Spermatophyta</taxon>
        <taxon>Magnoliopsida</taxon>
        <taxon>eudicotyledons</taxon>
        <taxon>Gunneridae</taxon>
        <taxon>Pentapetalae</taxon>
        <taxon>rosids</taxon>
        <taxon>malvids</taxon>
        <taxon>Brassicales</taxon>
        <taxon>Brassicaceae</taxon>
        <taxon>Brassiceae</taxon>
        <taxon>Eruca</taxon>
    </lineage>
</organism>
<evidence type="ECO:0000313" key="3">
    <source>
        <dbReference type="Proteomes" id="UP001642260"/>
    </source>
</evidence>
<dbReference type="Pfam" id="PF00481">
    <property type="entry name" value="PP2C"/>
    <property type="match status" value="1"/>
</dbReference>